<dbReference type="SUPFAM" id="SSF52172">
    <property type="entry name" value="CheY-like"/>
    <property type="match status" value="1"/>
</dbReference>
<dbReference type="EMBL" id="BSNF01000006">
    <property type="protein sequence ID" value="GLQ06118.1"/>
    <property type="molecule type" value="Genomic_DNA"/>
</dbReference>
<reference evidence="4" key="1">
    <citation type="journal article" date="2014" name="Int. J. Syst. Evol. Microbiol.">
        <title>Complete genome of a new Firmicutes species belonging to the dominant human colonic microbiota ('Ruminococcus bicirculans') reveals two chromosomes and a selective capacity to utilize plant glucans.</title>
        <authorList>
            <consortium name="NISC Comparative Sequencing Program"/>
            <person name="Wegmann U."/>
            <person name="Louis P."/>
            <person name="Goesmann A."/>
            <person name="Henrissat B."/>
            <person name="Duncan S.H."/>
            <person name="Flint H.J."/>
        </authorList>
    </citation>
    <scope>NUCLEOTIDE SEQUENCE</scope>
    <source>
        <strain evidence="4">NBRC 103408</strain>
    </source>
</reference>
<dbReference type="InterPro" id="IPR050595">
    <property type="entry name" value="Bact_response_regulator"/>
</dbReference>
<sequence length="139" mass="15223">MGGVIDSMSHTVLVVEDEPNIVLSLQFIMRQAGFTVRVVSDGDQALRAIEDYVPDLVLLDIMLPKRDGFAVCEAIRANPACHKVKIIMLSAKSRDADRNKALELGADEFVTKPFSTRNLGELVNRMFLTGAPASPPPRT</sequence>
<evidence type="ECO:0000259" key="3">
    <source>
        <dbReference type="PROSITE" id="PS50110"/>
    </source>
</evidence>
<dbReference type="CDD" id="cd17574">
    <property type="entry name" value="REC_OmpR"/>
    <property type="match status" value="1"/>
</dbReference>
<organism evidence="4 5">
    <name type="scientific">Sneathiella chinensis</name>
    <dbReference type="NCBI Taxonomy" id="349750"/>
    <lineage>
        <taxon>Bacteria</taxon>
        <taxon>Pseudomonadati</taxon>
        <taxon>Pseudomonadota</taxon>
        <taxon>Alphaproteobacteria</taxon>
        <taxon>Sneathiellales</taxon>
        <taxon>Sneathiellaceae</taxon>
        <taxon>Sneathiella</taxon>
    </lineage>
</organism>
<keyword evidence="5" id="KW-1185">Reference proteome</keyword>
<dbReference type="PANTHER" id="PTHR44591">
    <property type="entry name" value="STRESS RESPONSE REGULATOR PROTEIN 1"/>
    <property type="match status" value="1"/>
</dbReference>
<feature type="domain" description="Response regulatory" evidence="3">
    <location>
        <begin position="11"/>
        <end position="127"/>
    </location>
</feature>
<dbReference type="SMART" id="SM00448">
    <property type="entry name" value="REC"/>
    <property type="match status" value="1"/>
</dbReference>
<evidence type="ECO:0000313" key="5">
    <source>
        <dbReference type="Proteomes" id="UP001161409"/>
    </source>
</evidence>
<accession>A0ABQ5U308</accession>
<dbReference type="Pfam" id="PF00072">
    <property type="entry name" value="Response_reg"/>
    <property type="match status" value="1"/>
</dbReference>
<evidence type="ECO:0000256" key="2">
    <source>
        <dbReference type="PROSITE-ProRule" id="PRU00169"/>
    </source>
</evidence>
<feature type="modified residue" description="4-aspartylphosphate" evidence="2">
    <location>
        <position position="60"/>
    </location>
</feature>
<proteinExistence type="predicted"/>
<evidence type="ECO:0000256" key="1">
    <source>
        <dbReference type="ARBA" id="ARBA00022553"/>
    </source>
</evidence>
<dbReference type="Gene3D" id="3.40.50.2300">
    <property type="match status" value="1"/>
</dbReference>
<gene>
    <name evidence="4" type="ORF">GCM10007924_13390</name>
</gene>
<dbReference type="InterPro" id="IPR011006">
    <property type="entry name" value="CheY-like_superfamily"/>
</dbReference>
<keyword evidence="1 2" id="KW-0597">Phosphoprotein</keyword>
<comment type="caution">
    <text evidence="4">The sequence shown here is derived from an EMBL/GenBank/DDBJ whole genome shotgun (WGS) entry which is preliminary data.</text>
</comment>
<dbReference type="InterPro" id="IPR001789">
    <property type="entry name" value="Sig_transdc_resp-reg_receiver"/>
</dbReference>
<reference evidence="4" key="2">
    <citation type="submission" date="2023-01" db="EMBL/GenBank/DDBJ databases">
        <title>Draft genome sequence of Sneathiella chinensis strain NBRC 103408.</title>
        <authorList>
            <person name="Sun Q."/>
            <person name="Mori K."/>
        </authorList>
    </citation>
    <scope>NUCLEOTIDE SEQUENCE</scope>
    <source>
        <strain evidence="4">NBRC 103408</strain>
    </source>
</reference>
<dbReference type="Proteomes" id="UP001161409">
    <property type="component" value="Unassembled WGS sequence"/>
</dbReference>
<protein>
    <recommendedName>
        <fullName evidence="3">Response regulatory domain-containing protein</fullName>
    </recommendedName>
</protein>
<dbReference type="PANTHER" id="PTHR44591:SF3">
    <property type="entry name" value="RESPONSE REGULATORY DOMAIN-CONTAINING PROTEIN"/>
    <property type="match status" value="1"/>
</dbReference>
<name>A0ABQ5U308_9PROT</name>
<evidence type="ECO:0000313" key="4">
    <source>
        <dbReference type="EMBL" id="GLQ06118.1"/>
    </source>
</evidence>
<dbReference type="PROSITE" id="PS50110">
    <property type="entry name" value="RESPONSE_REGULATORY"/>
    <property type="match status" value="1"/>
</dbReference>